<dbReference type="PANTHER" id="PTHR32305">
    <property type="match status" value="1"/>
</dbReference>
<dbReference type="Gene3D" id="2.180.10.10">
    <property type="entry name" value="RHS repeat-associated core"/>
    <property type="match status" value="1"/>
</dbReference>
<accession>A0ABR6ELU8</accession>
<dbReference type="Pfam" id="PF05593">
    <property type="entry name" value="RHS_repeat"/>
    <property type="match status" value="1"/>
</dbReference>
<keyword evidence="2" id="KW-1185">Reference proteome</keyword>
<dbReference type="NCBIfam" id="TIGR01643">
    <property type="entry name" value="YD_repeat_2x"/>
    <property type="match status" value="1"/>
</dbReference>
<name>A0ABR6ELU8_9ACTN</name>
<dbReference type="Proteomes" id="UP000766698">
    <property type="component" value="Unassembled WGS sequence"/>
</dbReference>
<dbReference type="EMBL" id="WMLF01000368">
    <property type="protein sequence ID" value="MBB1245910.1"/>
    <property type="molecule type" value="Genomic_DNA"/>
</dbReference>
<dbReference type="InterPro" id="IPR006530">
    <property type="entry name" value="YD"/>
</dbReference>
<dbReference type="InterPro" id="IPR031325">
    <property type="entry name" value="RHS_repeat"/>
</dbReference>
<proteinExistence type="predicted"/>
<comment type="caution">
    <text evidence="1">The sequence shown here is derived from an EMBL/GenBank/DDBJ whole genome shotgun (WGS) entry which is preliminary data.</text>
</comment>
<organism evidence="1 2">
    <name type="scientific">Streptomyces durbertensis</name>
    <dbReference type="NCBI Taxonomy" id="2448886"/>
    <lineage>
        <taxon>Bacteria</taxon>
        <taxon>Bacillati</taxon>
        <taxon>Actinomycetota</taxon>
        <taxon>Actinomycetes</taxon>
        <taxon>Kitasatosporales</taxon>
        <taxon>Streptomycetaceae</taxon>
        <taxon>Streptomyces</taxon>
    </lineage>
</organism>
<dbReference type="PANTHER" id="PTHR32305:SF15">
    <property type="entry name" value="PROTEIN RHSA-RELATED"/>
    <property type="match status" value="1"/>
</dbReference>
<dbReference type="InterPro" id="IPR050708">
    <property type="entry name" value="T6SS_VgrG/RHS"/>
</dbReference>
<reference evidence="2" key="1">
    <citation type="journal article" date="2020" name="Syst. Appl. Microbiol.">
        <title>Streptomyces alkaliterrae sp. nov., isolated from an alkaline soil, and emended descriptions of Streptomyces alkaliphilus, Streptomyces calidiresistens and Streptomyces durbertensis.</title>
        <authorList>
            <person name="Swiecimska M."/>
            <person name="Golinska P."/>
            <person name="Nouioui I."/>
            <person name="Wypij M."/>
            <person name="Rai M."/>
            <person name="Sangal V."/>
            <person name="Goodfellow M."/>
        </authorList>
    </citation>
    <scope>NUCLEOTIDE SEQUENCE [LARGE SCALE GENOMIC DNA]</scope>
    <source>
        <strain evidence="2">DSM 104538</strain>
    </source>
</reference>
<gene>
    <name evidence="1" type="ORF">GL263_20495</name>
</gene>
<feature type="non-terminal residue" evidence="1">
    <location>
        <position position="160"/>
    </location>
</feature>
<evidence type="ECO:0000313" key="1">
    <source>
        <dbReference type="EMBL" id="MBB1245910.1"/>
    </source>
</evidence>
<protein>
    <submittedName>
        <fullName evidence="1">RHS domain-containing protein</fullName>
    </submittedName>
</protein>
<evidence type="ECO:0000313" key="2">
    <source>
        <dbReference type="Proteomes" id="UP000766698"/>
    </source>
</evidence>
<sequence length="160" mass="18423">MQSAGAIRYTHDAAGRTTVRRKTRLSRRPDTWHYTYDAEDRLTSCTTPDGTLWTYTYDPLGRRTAKLRWSDDRQTVVEHTTFTWDGTRLAEQTDTATGVTLTWDHEGHRPLTQLERKPSTLTPSEVDSRFFAIVTDLVGTPTELVDETGHIAWHTRTTLW</sequence>